<dbReference type="EMBL" id="VUJX02000001">
    <property type="protein sequence ID" value="KAL0943670.1"/>
    <property type="molecule type" value="Genomic_DNA"/>
</dbReference>
<keyword evidence="2" id="KW-1185">Reference proteome</keyword>
<organism evidence="1 2">
    <name type="scientific">Colletotrichum truncatum</name>
    <name type="common">Anthracnose fungus</name>
    <name type="synonym">Colletotrichum capsici</name>
    <dbReference type="NCBI Taxonomy" id="5467"/>
    <lineage>
        <taxon>Eukaryota</taxon>
        <taxon>Fungi</taxon>
        <taxon>Dikarya</taxon>
        <taxon>Ascomycota</taxon>
        <taxon>Pezizomycotina</taxon>
        <taxon>Sordariomycetes</taxon>
        <taxon>Hypocreomycetidae</taxon>
        <taxon>Glomerellales</taxon>
        <taxon>Glomerellaceae</taxon>
        <taxon>Colletotrichum</taxon>
        <taxon>Colletotrichum truncatum species complex</taxon>
    </lineage>
</organism>
<evidence type="ECO:0000313" key="2">
    <source>
        <dbReference type="Proteomes" id="UP000805649"/>
    </source>
</evidence>
<name>A0ACC3ZHS1_COLTU</name>
<accession>A0ACC3ZHS1</accession>
<gene>
    <name evidence="1" type="ORF">CTRU02_201557</name>
</gene>
<proteinExistence type="predicted"/>
<evidence type="ECO:0000313" key="1">
    <source>
        <dbReference type="EMBL" id="KAL0943670.1"/>
    </source>
</evidence>
<comment type="caution">
    <text evidence="1">The sequence shown here is derived from an EMBL/GenBank/DDBJ whole genome shotgun (WGS) entry which is preliminary data.</text>
</comment>
<sequence>MSSIPTQSDRCSNPPLSSLMDKFAVVSSLRTKTECDTSQTPEAKGWAANEATPKRG</sequence>
<reference evidence="1 2" key="1">
    <citation type="journal article" date="2020" name="Phytopathology">
        <title>Genome Sequence Resources of Colletotrichum truncatum, C. plurivorum, C. musicola, and C. sojae: Four Species Pathogenic to Soybean (Glycine max).</title>
        <authorList>
            <person name="Rogerio F."/>
            <person name="Boufleur T.R."/>
            <person name="Ciampi-Guillardi M."/>
            <person name="Sukno S.A."/>
            <person name="Thon M.R."/>
            <person name="Massola Junior N.S."/>
            <person name="Baroncelli R."/>
        </authorList>
    </citation>
    <scope>NUCLEOTIDE SEQUENCE [LARGE SCALE GENOMIC DNA]</scope>
    <source>
        <strain evidence="1 2">CMES1059</strain>
    </source>
</reference>
<protein>
    <submittedName>
        <fullName evidence="1">Uncharacterized protein</fullName>
    </submittedName>
</protein>
<dbReference type="Proteomes" id="UP000805649">
    <property type="component" value="Unassembled WGS sequence"/>
</dbReference>